<dbReference type="PROSITE" id="PS01091">
    <property type="entry name" value="TATD_3"/>
    <property type="match status" value="1"/>
</dbReference>
<evidence type="ECO:0000256" key="3">
    <source>
        <dbReference type="ARBA" id="ARBA00022723"/>
    </source>
</evidence>
<keyword evidence="2" id="KW-0540">Nuclease</keyword>
<protein>
    <submittedName>
        <fullName evidence="8">TatD family hydrolase</fullName>
    </submittedName>
</protein>
<dbReference type="InterPro" id="IPR050891">
    <property type="entry name" value="TatD-type_Hydrolase"/>
</dbReference>
<evidence type="ECO:0000256" key="6">
    <source>
        <dbReference type="ARBA" id="ARBA00022842"/>
    </source>
</evidence>
<evidence type="ECO:0000256" key="7">
    <source>
        <dbReference type="PIRSR" id="PIRSR005902-1"/>
    </source>
</evidence>
<accession>A0A9Q3YRH3</accession>
<keyword evidence="6" id="KW-0460">Magnesium</keyword>
<dbReference type="EMBL" id="JAJGNA010000008">
    <property type="protein sequence ID" value="MCC4308628.1"/>
    <property type="molecule type" value="Genomic_DNA"/>
</dbReference>
<proteinExistence type="predicted"/>
<dbReference type="Pfam" id="PF01026">
    <property type="entry name" value="TatD_DNase"/>
    <property type="match status" value="1"/>
</dbReference>
<feature type="binding site" evidence="7">
    <location>
        <position position="216"/>
    </location>
    <ligand>
        <name>a divalent metal cation</name>
        <dbReference type="ChEBI" id="CHEBI:60240"/>
        <label>1</label>
    </ligand>
</feature>
<dbReference type="PIRSF" id="PIRSF005902">
    <property type="entry name" value="DNase_TatD"/>
    <property type="match status" value="1"/>
</dbReference>
<dbReference type="InterPro" id="IPR001130">
    <property type="entry name" value="TatD-like"/>
</dbReference>
<gene>
    <name evidence="8" type="ORF">LL252_08580</name>
</gene>
<dbReference type="PANTHER" id="PTHR10060:SF15">
    <property type="entry name" value="DEOXYRIBONUCLEASE TATDN1"/>
    <property type="match status" value="1"/>
</dbReference>
<reference evidence="8" key="1">
    <citation type="submission" date="2021-10" db="EMBL/GenBank/DDBJ databases">
        <title>The diversity and Nitrogen Metabolism of Culturable Nitrate-Utilizing Bacteria Within the Oxygen Minimum Zone of the Changjiang (Yangtze River)Estuary.</title>
        <authorList>
            <person name="Zhang D."/>
            <person name="Zheng J."/>
            <person name="Liu S."/>
            <person name="He W."/>
        </authorList>
    </citation>
    <scope>NUCLEOTIDE SEQUENCE</scope>
    <source>
        <strain evidence="8">FXH-223</strain>
    </source>
</reference>
<comment type="caution">
    <text evidence="8">The sequence shown here is derived from an EMBL/GenBank/DDBJ whole genome shotgun (WGS) entry which is preliminary data.</text>
</comment>
<feature type="binding site" evidence="7">
    <location>
        <position position="104"/>
    </location>
    <ligand>
        <name>a divalent metal cation</name>
        <dbReference type="ChEBI" id="CHEBI:60240"/>
        <label>1</label>
    </ligand>
</feature>
<dbReference type="InterPro" id="IPR018228">
    <property type="entry name" value="DNase_TatD-rel_CS"/>
</dbReference>
<dbReference type="GO" id="GO:0046872">
    <property type="term" value="F:metal ion binding"/>
    <property type="evidence" value="ECO:0007669"/>
    <property type="project" value="UniProtKB-KW"/>
</dbReference>
<feature type="binding site" evidence="7">
    <location>
        <position position="140"/>
    </location>
    <ligand>
        <name>a divalent metal cation</name>
        <dbReference type="ChEBI" id="CHEBI:60240"/>
        <label>2</label>
    </ligand>
</feature>
<dbReference type="Gene3D" id="3.20.20.140">
    <property type="entry name" value="Metal-dependent hydrolases"/>
    <property type="match status" value="1"/>
</dbReference>
<dbReference type="SUPFAM" id="SSF51556">
    <property type="entry name" value="Metallo-dependent hydrolases"/>
    <property type="match status" value="1"/>
</dbReference>
<dbReference type="RefSeq" id="WP_228233761.1">
    <property type="nucleotide sequence ID" value="NZ_JAJGNA010000008.1"/>
</dbReference>
<evidence type="ECO:0000256" key="2">
    <source>
        <dbReference type="ARBA" id="ARBA00022722"/>
    </source>
</evidence>
<keyword evidence="1" id="KW-0963">Cytoplasm</keyword>
<keyword evidence="5" id="KW-0269">Exonuclease</keyword>
<dbReference type="PANTHER" id="PTHR10060">
    <property type="entry name" value="TATD FAMILY DEOXYRIBONUCLEASE"/>
    <property type="match status" value="1"/>
</dbReference>
<organism evidence="8 9">
    <name type="scientific">Alloalcanivorax marinus</name>
    <dbReference type="NCBI Taxonomy" id="1177169"/>
    <lineage>
        <taxon>Bacteria</taxon>
        <taxon>Pseudomonadati</taxon>
        <taxon>Pseudomonadota</taxon>
        <taxon>Gammaproteobacteria</taxon>
        <taxon>Oceanospirillales</taxon>
        <taxon>Alcanivoracaceae</taxon>
        <taxon>Alloalcanivorax</taxon>
    </lineage>
</organism>
<dbReference type="CDD" id="cd01310">
    <property type="entry name" value="TatD_DNAse"/>
    <property type="match status" value="1"/>
</dbReference>
<dbReference type="FunFam" id="3.20.20.140:FF:000018">
    <property type="entry name" value="3'-5' ssDNA/RNA exonuclease TatD"/>
    <property type="match status" value="1"/>
</dbReference>
<dbReference type="AlphaFoldDB" id="A0A9Q3YRH3"/>
<dbReference type="InterPro" id="IPR032466">
    <property type="entry name" value="Metal_Hydrolase"/>
</dbReference>
<evidence type="ECO:0000313" key="8">
    <source>
        <dbReference type="EMBL" id="MCC4308628.1"/>
    </source>
</evidence>
<evidence type="ECO:0000256" key="1">
    <source>
        <dbReference type="ARBA" id="ARBA00022490"/>
    </source>
</evidence>
<sequence>MSIQEGSPAARWADIGVNLGDRQFRDDAEAVLERARQAGVELMLLTGTSVAESRQALALCRDFPDRGLLATAGVHPHNARSFDDDARAELAGLLDQPEVAAAGEMGLDFNRDFSPRPDQEKAFESQLALAAEKQLPVFLHQRDAHPRFLPLLRAWRDRLPAAVVHCFTDQRRPLYDYLDLDCYIGITGWVCDERRGKELAALVPDIPADRLLVETDAPYLLPRDLPETPAVKRRNEPCHLPWIGRRLAALRGEDEAELAARTLANTYRFLNLPAPDRD</sequence>
<evidence type="ECO:0000256" key="5">
    <source>
        <dbReference type="ARBA" id="ARBA00022839"/>
    </source>
</evidence>
<feature type="binding site" evidence="7">
    <location>
        <position position="165"/>
    </location>
    <ligand>
        <name>a divalent metal cation</name>
        <dbReference type="ChEBI" id="CHEBI:60240"/>
        <label>2</label>
    </ligand>
</feature>
<name>A0A9Q3YRH3_9GAMM</name>
<evidence type="ECO:0000256" key="4">
    <source>
        <dbReference type="ARBA" id="ARBA00022801"/>
    </source>
</evidence>
<keyword evidence="3 7" id="KW-0479">Metal-binding</keyword>
<dbReference type="Proteomes" id="UP001108027">
    <property type="component" value="Unassembled WGS sequence"/>
</dbReference>
<keyword evidence="4 8" id="KW-0378">Hydrolase</keyword>
<evidence type="ECO:0000313" key="9">
    <source>
        <dbReference type="Proteomes" id="UP001108027"/>
    </source>
</evidence>
<dbReference type="GO" id="GO:0004527">
    <property type="term" value="F:exonuclease activity"/>
    <property type="evidence" value="ECO:0007669"/>
    <property type="project" value="UniProtKB-KW"/>
</dbReference>
<keyword evidence="9" id="KW-1185">Reference proteome</keyword>